<evidence type="ECO:0000313" key="7">
    <source>
        <dbReference type="EMBL" id="NWV96494.1"/>
    </source>
</evidence>
<comment type="subcellular location">
    <subcellularLocation>
        <location evidence="1">Membrane</location>
        <topology evidence="1">Multi-pass membrane protein</topology>
    </subcellularLocation>
</comment>
<evidence type="ECO:0000259" key="6">
    <source>
        <dbReference type="Pfam" id="PF07782"/>
    </source>
</evidence>
<dbReference type="PANTHER" id="PTHR21041:SF3">
    <property type="entry name" value="OSTEOCLAST STIMULATORY TRANSMEMBRANE PROTEIN"/>
    <property type="match status" value="1"/>
</dbReference>
<feature type="transmembrane region" description="Helical" evidence="5">
    <location>
        <begin position="19"/>
        <end position="41"/>
    </location>
</feature>
<gene>
    <name evidence="7" type="primary">Ocstamp</name>
    <name evidence="7" type="ORF">MACNIG_R07824</name>
</gene>
<evidence type="ECO:0000256" key="2">
    <source>
        <dbReference type="ARBA" id="ARBA00022692"/>
    </source>
</evidence>
<name>A0A7K6J9W0_9CORV</name>
<feature type="transmembrane region" description="Helical" evidence="5">
    <location>
        <begin position="275"/>
        <end position="298"/>
    </location>
</feature>
<dbReference type="AlphaFoldDB" id="A0A7K6J9W0"/>
<dbReference type="InterPro" id="IPR051856">
    <property type="entry name" value="CSR-E3_Ligase_Protein"/>
</dbReference>
<feature type="non-terminal residue" evidence="7">
    <location>
        <position position="434"/>
    </location>
</feature>
<evidence type="ECO:0000256" key="4">
    <source>
        <dbReference type="ARBA" id="ARBA00023136"/>
    </source>
</evidence>
<evidence type="ECO:0000256" key="3">
    <source>
        <dbReference type="ARBA" id="ARBA00022989"/>
    </source>
</evidence>
<dbReference type="Proteomes" id="UP000574967">
    <property type="component" value="Unassembled WGS sequence"/>
</dbReference>
<keyword evidence="2 5" id="KW-0812">Transmembrane</keyword>
<keyword evidence="4 5" id="KW-0472">Membrane</keyword>
<comment type="caution">
    <text evidence="7">The sequence shown here is derived from an EMBL/GenBank/DDBJ whole genome shotgun (WGS) entry which is preliminary data.</text>
</comment>
<organism evidence="7 8">
    <name type="scientific">Machaerirhynchus nigripectus</name>
    <dbReference type="NCBI Taxonomy" id="1160894"/>
    <lineage>
        <taxon>Eukaryota</taxon>
        <taxon>Metazoa</taxon>
        <taxon>Chordata</taxon>
        <taxon>Craniata</taxon>
        <taxon>Vertebrata</taxon>
        <taxon>Euteleostomi</taxon>
        <taxon>Archelosauria</taxon>
        <taxon>Archosauria</taxon>
        <taxon>Dinosauria</taxon>
        <taxon>Saurischia</taxon>
        <taxon>Theropoda</taxon>
        <taxon>Coelurosauria</taxon>
        <taxon>Aves</taxon>
        <taxon>Neognathae</taxon>
        <taxon>Neoaves</taxon>
        <taxon>Telluraves</taxon>
        <taxon>Australaves</taxon>
        <taxon>Passeriformes</taxon>
        <taxon>Corvoidea</taxon>
        <taxon>Dicruridae</taxon>
        <taxon>Machaerirhynchus</taxon>
    </lineage>
</organism>
<feature type="transmembrane region" description="Helical" evidence="5">
    <location>
        <begin position="92"/>
        <end position="110"/>
    </location>
</feature>
<feature type="transmembrane region" description="Helical" evidence="5">
    <location>
        <begin position="379"/>
        <end position="397"/>
    </location>
</feature>
<dbReference type="PANTHER" id="PTHR21041">
    <property type="entry name" value="DENDRITIC CELL-SPECIFIC TRANSMEMBRANE PROTEIN"/>
    <property type="match status" value="1"/>
</dbReference>
<evidence type="ECO:0000256" key="1">
    <source>
        <dbReference type="ARBA" id="ARBA00004141"/>
    </source>
</evidence>
<dbReference type="Pfam" id="PF07782">
    <property type="entry name" value="DC_STAMP"/>
    <property type="match status" value="1"/>
</dbReference>
<evidence type="ECO:0000313" key="8">
    <source>
        <dbReference type="Proteomes" id="UP000574967"/>
    </source>
</evidence>
<keyword evidence="3 5" id="KW-1133">Transmembrane helix</keyword>
<feature type="transmembrane region" description="Helical" evidence="5">
    <location>
        <begin position="47"/>
        <end position="71"/>
    </location>
</feature>
<dbReference type="GO" id="GO:0016020">
    <property type="term" value="C:membrane"/>
    <property type="evidence" value="ECO:0007669"/>
    <property type="project" value="UniProtKB-SubCell"/>
</dbReference>
<dbReference type="EMBL" id="VZRQ01007683">
    <property type="protein sequence ID" value="NWV96494.1"/>
    <property type="molecule type" value="Genomic_DNA"/>
</dbReference>
<reference evidence="7 8" key="1">
    <citation type="submission" date="2019-09" db="EMBL/GenBank/DDBJ databases">
        <title>Bird 10,000 Genomes (B10K) Project - Family phase.</title>
        <authorList>
            <person name="Zhang G."/>
        </authorList>
    </citation>
    <scope>NUCLEOTIDE SEQUENCE [LARGE SCALE GENOMIC DNA]</scope>
    <source>
        <strain evidence="7">B10K-DU-029-43</strain>
        <tissue evidence="7">Heart</tissue>
    </source>
</reference>
<feature type="non-terminal residue" evidence="7">
    <location>
        <position position="1"/>
    </location>
</feature>
<accession>A0A7K6J9W0</accession>
<dbReference type="InterPro" id="IPR012858">
    <property type="entry name" value="DC_STAMP-like"/>
</dbReference>
<proteinExistence type="predicted"/>
<keyword evidence="8" id="KW-1185">Reference proteome</keyword>
<sequence>VADLWWIYSKPVPADGRELWTLFLQCSCITAVIGGLFYNWMFASLEYSWRLSVAVAVSFSLLLLLTLLLVHPARCVFSMIMPTLGTKQGRKLLFSTCTMIAVVNITPNIISNLKTILQVIKCICKNSSDSLLNSTALPEKVSWEFGDAIQETVHSIYKPMNGHFRFSLLQNSSLIYQKVHLAGEKISREFLSVEVLVKDSIQVANRLAAGFFMLYLCFESTWYLKNYLTNLRFDNFYITKKLERLAVDRKAAHLLVGSSKKLIRPTGLKLSWEEVVLCIVQAMLVTVALMLMLVVMAMDHFAFSLADTVVRRAAQFSAVPVALNIKYKVEIGIIPFLLKIFGRPSWELLLGDFNRTYHHHLIFSSAHCRISPPTPPNPSVLLAVGLLFCILYATVFLETYARRLCREIAASFFQSREEERVLYLYRKLSRRHRK</sequence>
<evidence type="ECO:0000256" key="5">
    <source>
        <dbReference type="SAM" id="Phobius"/>
    </source>
</evidence>
<protein>
    <submittedName>
        <fullName evidence="7">OCSTP protein</fullName>
    </submittedName>
</protein>
<feature type="domain" description="Dendritic cell-specific transmembrane protein-like" evidence="6">
    <location>
        <begin position="233"/>
        <end position="425"/>
    </location>
</feature>